<dbReference type="GO" id="GO:1990528">
    <property type="term" value="C:Rvs161p-Rvs167p complex"/>
    <property type="evidence" value="ECO:0007669"/>
    <property type="project" value="TreeGrafter"/>
</dbReference>
<dbReference type="GO" id="GO:0031097">
    <property type="term" value="C:medial cortex"/>
    <property type="evidence" value="ECO:0007669"/>
    <property type="project" value="TreeGrafter"/>
</dbReference>
<proteinExistence type="predicted"/>
<dbReference type="GO" id="GO:0097320">
    <property type="term" value="P:plasma membrane tubulation"/>
    <property type="evidence" value="ECO:0007669"/>
    <property type="project" value="TreeGrafter"/>
</dbReference>
<dbReference type="Gene3D" id="2.30.30.40">
    <property type="entry name" value="SH3 Domains"/>
    <property type="match status" value="1"/>
</dbReference>
<feature type="compositionally biased region" description="Low complexity" evidence="3">
    <location>
        <begin position="302"/>
        <end position="315"/>
    </location>
</feature>
<feature type="compositionally biased region" description="Polar residues" evidence="3">
    <location>
        <begin position="91"/>
        <end position="102"/>
    </location>
</feature>
<evidence type="ECO:0000259" key="4">
    <source>
        <dbReference type="PROSITE" id="PS50002"/>
    </source>
</evidence>
<evidence type="ECO:0000259" key="5">
    <source>
        <dbReference type="PROSITE" id="PS51021"/>
    </source>
</evidence>
<feature type="domain" description="SH3" evidence="4">
    <location>
        <begin position="369"/>
        <end position="428"/>
    </location>
</feature>
<dbReference type="PROSITE" id="PS50002">
    <property type="entry name" value="SH3"/>
    <property type="match status" value="1"/>
</dbReference>
<dbReference type="SMART" id="SM00326">
    <property type="entry name" value="SH3"/>
    <property type="match status" value="1"/>
</dbReference>
<evidence type="ECO:0000256" key="3">
    <source>
        <dbReference type="SAM" id="MobiDB-lite"/>
    </source>
</evidence>
<dbReference type="InterPro" id="IPR036028">
    <property type="entry name" value="SH3-like_dom_sf"/>
</dbReference>
<dbReference type="PANTHER" id="PTHR47174:SF1">
    <property type="entry name" value="REDUCED VIABILITY UPON STARVATION PROTEIN 167"/>
    <property type="match status" value="1"/>
</dbReference>
<evidence type="ECO:0000313" key="7">
    <source>
        <dbReference type="Proteomes" id="UP000193498"/>
    </source>
</evidence>
<dbReference type="InterPro" id="IPR004148">
    <property type="entry name" value="BAR_dom"/>
</dbReference>
<keyword evidence="7" id="KW-1185">Reference proteome</keyword>
<dbReference type="STRING" id="1314790.A0A1Y1X856"/>
<dbReference type="PROSITE" id="PS51021">
    <property type="entry name" value="BAR"/>
    <property type="match status" value="1"/>
</dbReference>
<comment type="caution">
    <text evidence="6">The sequence shown here is derived from an EMBL/GenBank/DDBJ whole genome shotgun (WGS) entry which is preliminary data.</text>
</comment>
<dbReference type="Gene3D" id="1.20.1270.60">
    <property type="entry name" value="Arfaptin homology (AH) domain/BAR domain"/>
    <property type="match status" value="1"/>
</dbReference>
<dbReference type="AlphaFoldDB" id="A0A1Y1X856"/>
<dbReference type="Pfam" id="PF00018">
    <property type="entry name" value="SH3_1"/>
    <property type="match status" value="1"/>
</dbReference>
<dbReference type="InterPro" id="IPR027267">
    <property type="entry name" value="AH/BAR_dom_sf"/>
</dbReference>
<dbReference type="PANTHER" id="PTHR47174">
    <property type="entry name" value="BRIDGING INTEGRATOR 3"/>
    <property type="match status" value="1"/>
</dbReference>
<evidence type="ECO:0000256" key="1">
    <source>
        <dbReference type="ARBA" id="ARBA00022443"/>
    </source>
</evidence>
<dbReference type="Proteomes" id="UP000193498">
    <property type="component" value="Unassembled WGS sequence"/>
</dbReference>
<dbReference type="OrthoDB" id="2159336at2759"/>
<accession>A0A1Y1X856</accession>
<dbReference type="GO" id="GO:0051666">
    <property type="term" value="P:actin cortical patch localization"/>
    <property type="evidence" value="ECO:0007669"/>
    <property type="project" value="InterPro"/>
</dbReference>
<feature type="domain" description="BAR" evidence="5">
    <location>
        <begin position="17"/>
        <end position="255"/>
    </location>
</feature>
<dbReference type="InParanoid" id="A0A1Y1X856"/>
<organism evidence="6 7">
    <name type="scientific">Basidiobolus meristosporus CBS 931.73</name>
    <dbReference type="NCBI Taxonomy" id="1314790"/>
    <lineage>
        <taxon>Eukaryota</taxon>
        <taxon>Fungi</taxon>
        <taxon>Fungi incertae sedis</taxon>
        <taxon>Zoopagomycota</taxon>
        <taxon>Entomophthoromycotina</taxon>
        <taxon>Basidiobolomycetes</taxon>
        <taxon>Basidiobolales</taxon>
        <taxon>Basidiobolaceae</taxon>
        <taxon>Basidiobolus</taxon>
    </lineage>
</organism>
<dbReference type="SUPFAM" id="SSF103657">
    <property type="entry name" value="BAR/IMD domain-like"/>
    <property type="match status" value="1"/>
</dbReference>
<dbReference type="GO" id="GO:0030479">
    <property type="term" value="C:actin cortical patch"/>
    <property type="evidence" value="ECO:0007669"/>
    <property type="project" value="TreeGrafter"/>
</dbReference>
<feature type="region of interest" description="Disordered" evidence="3">
    <location>
        <begin position="292"/>
        <end position="366"/>
    </location>
</feature>
<dbReference type="InterPro" id="IPR001452">
    <property type="entry name" value="SH3_domain"/>
</dbReference>
<feature type="region of interest" description="Disordered" evidence="3">
    <location>
        <begin position="82"/>
        <end position="102"/>
    </location>
</feature>
<dbReference type="InterPro" id="IPR046982">
    <property type="entry name" value="BIN3/RVS161-like"/>
</dbReference>
<dbReference type="PRINTS" id="PR00452">
    <property type="entry name" value="SH3DOMAIN"/>
</dbReference>
<gene>
    <name evidence="6" type="ORF">K493DRAFT_270256</name>
</gene>
<protein>
    <submittedName>
        <fullName evidence="6">BAR-domain-containing protein</fullName>
    </submittedName>
</protein>
<dbReference type="SUPFAM" id="SSF50044">
    <property type="entry name" value="SH3-domain"/>
    <property type="match status" value="1"/>
</dbReference>
<evidence type="ECO:0000256" key="2">
    <source>
        <dbReference type="PROSITE-ProRule" id="PRU00192"/>
    </source>
</evidence>
<dbReference type="Pfam" id="PF03114">
    <property type="entry name" value="BAR"/>
    <property type="match status" value="1"/>
</dbReference>
<sequence length="428" mass="48070">MSWKGFKKAVERLPSQMMTKVGRIEETVDPEFKRLEAHFTQVESAATKLNADAIKYRDSIISMLNTQATFGNSLLDIYNPINDNTDPEALPSTTRQPNTPQDKIQTAETYRDFSEELKSIILPEVDMIDHRVVSPTGELIDMNKHIRKLLTKCEHKRMDYDRHRDSVKKLRAKANRSLDDEKKIYKLEGNLQQASNDYFGVMDLVKRELPVYLQLNSELIKPCFHAFYFLQNSIFSLLYRHLHDLVNSGAVDMSSGIVAGYEARKGPSEALSEEMTNFIKAKIMTSSTISSSINTQNKYGRPHSSQPVSPSSPHSAEYPPPYSPVSGYNRQSVGGGENSYGGSRDTNPYGGGASSSTSRAPPPQPPAARHVEYVIALYDFDGQAEGDLSFKKDDKIEVLERTDSQNDWWQGRLRGVVGLFPGNYVADL</sequence>
<dbReference type="SMART" id="SM00721">
    <property type="entry name" value="BAR"/>
    <property type="match status" value="1"/>
</dbReference>
<dbReference type="GO" id="GO:0043332">
    <property type="term" value="C:mating projection tip"/>
    <property type="evidence" value="ECO:0007669"/>
    <property type="project" value="TreeGrafter"/>
</dbReference>
<dbReference type="EMBL" id="MCFE01000685">
    <property type="protein sequence ID" value="ORX81953.1"/>
    <property type="molecule type" value="Genomic_DNA"/>
</dbReference>
<dbReference type="FunFam" id="2.30.30.40:FF:000100">
    <property type="entry name" value="SH3 domain-containing YSC84-like protein 1"/>
    <property type="match status" value="1"/>
</dbReference>
<dbReference type="GO" id="GO:0008289">
    <property type="term" value="F:lipid binding"/>
    <property type="evidence" value="ECO:0007669"/>
    <property type="project" value="TreeGrafter"/>
</dbReference>
<dbReference type="FunCoup" id="A0A1Y1X856">
    <property type="interactions" value="168"/>
</dbReference>
<name>A0A1Y1X856_9FUNG</name>
<dbReference type="GO" id="GO:0006897">
    <property type="term" value="P:endocytosis"/>
    <property type="evidence" value="ECO:0007669"/>
    <property type="project" value="InterPro"/>
</dbReference>
<evidence type="ECO:0000313" key="6">
    <source>
        <dbReference type="EMBL" id="ORX81953.1"/>
    </source>
</evidence>
<keyword evidence="1 2" id="KW-0728">SH3 domain</keyword>
<reference evidence="6 7" key="1">
    <citation type="submission" date="2016-07" db="EMBL/GenBank/DDBJ databases">
        <title>Pervasive Adenine N6-methylation of Active Genes in Fungi.</title>
        <authorList>
            <consortium name="DOE Joint Genome Institute"/>
            <person name="Mondo S.J."/>
            <person name="Dannebaum R.O."/>
            <person name="Kuo R.C."/>
            <person name="Labutti K."/>
            <person name="Haridas S."/>
            <person name="Kuo A."/>
            <person name="Salamov A."/>
            <person name="Ahrendt S.R."/>
            <person name="Lipzen A."/>
            <person name="Sullivan W."/>
            <person name="Andreopoulos W.B."/>
            <person name="Clum A."/>
            <person name="Lindquist E."/>
            <person name="Daum C."/>
            <person name="Ramamoorthy G.K."/>
            <person name="Gryganskyi A."/>
            <person name="Culley D."/>
            <person name="Magnuson J.K."/>
            <person name="James T.Y."/>
            <person name="O'Malley M.A."/>
            <person name="Stajich J.E."/>
            <person name="Spatafora J.W."/>
            <person name="Visel A."/>
            <person name="Grigoriev I.V."/>
        </authorList>
    </citation>
    <scope>NUCLEOTIDE SEQUENCE [LARGE SCALE GENOMIC DNA]</scope>
    <source>
        <strain evidence="6 7">CBS 931.73</strain>
    </source>
</reference>